<sequence>MDEDFCSPSHREPCRRRKKLLQGTKGSARVLAIYQGIDAGFEAKRANKQPKGLPIGVRMPSKSCTRLAGASTHRRKSRNLREVMESARMPDDHLVVSRNYVDSLPKARNSLTVIKEQLSEEERQHQISKGQCFRCNEKFASRHRCKQQLYAIEGDKEEHEEDKSRHCGAGRRRQSALGATCARADLRYETDSGHARTDARQRIVERGNAGTRDLCEIIHGRKNAGCRATQAKHIVRKTHAVRKSNFRVSLIRIPRYFSFSLNFSESDQFASGSPSEIPVGVKKAKLERKDVISIEDPRVREYIGAEKA</sequence>
<name>A0A5A7QRR4_STRAF</name>
<accession>A0A5A7QRR4</accession>
<protein>
    <submittedName>
        <fullName evidence="1">Extracellular matrix-binding protein ebh</fullName>
    </submittedName>
</protein>
<organism evidence="1 2">
    <name type="scientific">Striga asiatica</name>
    <name type="common">Asiatic witchweed</name>
    <name type="synonym">Buchnera asiatica</name>
    <dbReference type="NCBI Taxonomy" id="4170"/>
    <lineage>
        <taxon>Eukaryota</taxon>
        <taxon>Viridiplantae</taxon>
        <taxon>Streptophyta</taxon>
        <taxon>Embryophyta</taxon>
        <taxon>Tracheophyta</taxon>
        <taxon>Spermatophyta</taxon>
        <taxon>Magnoliopsida</taxon>
        <taxon>eudicotyledons</taxon>
        <taxon>Gunneridae</taxon>
        <taxon>Pentapetalae</taxon>
        <taxon>asterids</taxon>
        <taxon>lamiids</taxon>
        <taxon>Lamiales</taxon>
        <taxon>Orobanchaceae</taxon>
        <taxon>Buchnereae</taxon>
        <taxon>Striga</taxon>
    </lineage>
</organism>
<proteinExistence type="predicted"/>
<dbReference type="Proteomes" id="UP000325081">
    <property type="component" value="Unassembled WGS sequence"/>
</dbReference>
<evidence type="ECO:0000313" key="1">
    <source>
        <dbReference type="EMBL" id="GER48045.1"/>
    </source>
</evidence>
<keyword evidence="2" id="KW-1185">Reference proteome</keyword>
<evidence type="ECO:0000313" key="2">
    <source>
        <dbReference type="Proteomes" id="UP000325081"/>
    </source>
</evidence>
<dbReference type="AlphaFoldDB" id="A0A5A7QRR4"/>
<gene>
    <name evidence="1" type="ORF">STAS_25203</name>
</gene>
<reference evidence="2" key="1">
    <citation type="journal article" date="2019" name="Curr. Biol.">
        <title>Genome Sequence of Striga asiatica Provides Insight into the Evolution of Plant Parasitism.</title>
        <authorList>
            <person name="Yoshida S."/>
            <person name="Kim S."/>
            <person name="Wafula E.K."/>
            <person name="Tanskanen J."/>
            <person name="Kim Y.M."/>
            <person name="Honaas L."/>
            <person name="Yang Z."/>
            <person name="Spallek T."/>
            <person name="Conn C.E."/>
            <person name="Ichihashi Y."/>
            <person name="Cheong K."/>
            <person name="Cui S."/>
            <person name="Der J.P."/>
            <person name="Gundlach H."/>
            <person name="Jiao Y."/>
            <person name="Hori C."/>
            <person name="Ishida J.K."/>
            <person name="Kasahara H."/>
            <person name="Kiba T."/>
            <person name="Kim M.S."/>
            <person name="Koo N."/>
            <person name="Laohavisit A."/>
            <person name="Lee Y.H."/>
            <person name="Lumba S."/>
            <person name="McCourt P."/>
            <person name="Mortimer J.C."/>
            <person name="Mutuku J.M."/>
            <person name="Nomura T."/>
            <person name="Sasaki-Sekimoto Y."/>
            <person name="Seto Y."/>
            <person name="Wang Y."/>
            <person name="Wakatake T."/>
            <person name="Sakakibara H."/>
            <person name="Demura T."/>
            <person name="Yamaguchi S."/>
            <person name="Yoneyama K."/>
            <person name="Manabe R.I."/>
            <person name="Nelson D.C."/>
            <person name="Schulman A.H."/>
            <person name="Timko M.P."/>
            <person name="dePamphilis C.W."/>
            <person name="Choi D."/>
            <person name="Shirasu K."/>
        </authorList>
    </citation>
    <scope>NUCLEOTIDE SEQUENCE [LARGE SCALE GENOMIC DNA]</scope>
    <source>
        <strain evidence="2">cv. UVA1</strain>
    </source>
</reference>
<dbReference type="EMBL" id="BKCP01008181">
    <property type="protein sequence ID" value="GER48045.1"/>
    <property type="molecule type" value="Genomic_DNA"/>
</dbReference>
<comment type="caution">
    <text evidence="1">The sequence shown here is derived from an EMBL/GenBank/DDBJ whole genome shotgun (WGS) entry which is preliminary data.</text>
</comment>